<dbReference type="Proteomes" id="UP000033140">
    <property type="component" value="Unassembled WGS sequence"/>
</dbReference>
<feature type="domain" description="RING-Gid-type" evidence="13">
    <location>
        <begin position="349"/>
        <end position="392"/>
    </location>
</feature>
<evidence type="ECO:0000256" key="1">
    <source>
        <dbReference type="ARBA" id="ARBA00004496"/>
    </source>
</evidence>
<dbReference type="GO" id="GO:0005737">
    <property type="term" value="C:cytoplasm"/>
    <property type="evidence" value="ECO:0007669"/>
    <property type="project" value="UniProtKB-SubCell"/>
</dbReference>
<dbReference type="InterPro" id="IPR027370">
    <property type="entry name" value="Znf-RING_euk"/>
</dbReference>
<evidence type="ECO:0000259" key="12">
    <source>
        <dbReference type="PROSITE" id="PS50897"/>
    </source>
</evidence>
<keyword evidence="2" id="KW-0963">Cytoplasm</keyword>
<keyword evidence="15" id="KW-1185">Reference proteome</keyword>
<evidence type="ECO:0000313" key="15">
    <source>
        <dbReference type="Proteomes" id="UP000033140"/>
    </source>
</evidence>
<dbReference type="PROSITE" id="PS51867">
    <property type="entry name" value="ZF_RING_GID"/>
    <property type="match status" value="1"/>
</dbReference>
<dbReference type="InterPro" id="IPR013144">
    <property type="entry name" value="CRA_dom"/>
</dbReference>
<protein>
    <recommendedName>
        <fullName evidence="8">GID complex catalytic subunit 2</fullName>
    </recommendedName>
    <alternativeName>
        <fullName evidence="7">Glucose-induced degradation protein 2</fullName>
    </alternativeName>
</protein>
<dbReference type="InterPro" id="IPR045098">
    <property type="entry name" value="Fyv10_fam"/>
</dbReference>
<dbReference type="PROSITE" id="PS50089">
    <property type="entry name" value="ZF_RING_2"/>
    <property type="match status" value="1"/>
</dbReference>
<dbReference type="SMART" id="SM00184">
    <property type="entry name" value="RING"/>
    <property type="match status" value="1"/>
</dbReference>
<dbReference type="AlphaFoldDB" id="A0A0E9NA22"/>
<dbReference type="PANTHER" id="PTHR12170:SF3">
    <property type="entry name" value="GH10162P"/>
    <property type="match status" value="1"/>
</dbReference>
<evidence type="ECO:0000256" key="6">
    <source>
        <dbReference type="ARBA" id="ARBA00061136"/>
    </source>
</evidence>
<dbReference type="PROSITE" id="PS50897">
    <property type="entry name" value="CTLH"/>
    <property type="match status" value="1"/>
</dbReference>
<dbReference type="InterPro" id="IPR037683">
    <property type="entry name" value="Rmd5_dRing"/>
</dbReference>
<dbReference type="PANTHER" id="PTHR12170">
    <property type="entry name" value="MACROPHAGE ERYTHROBLAST ATTACHER-RELATED"/>
    <property type="match status" value="1"/>
</dbReference>
<proteinExistence type="inferred from homology"/>
<dbReference type="Pfam" id="PF13445">
    <property type="entry name" value="zf-RING_UBOX"/>
    <property type="match status" value="1"/>
</dbReference>
<evidence type="ECO:0000313" key="14">
    <source>
        <dbReference type="EMBL" id="GAO46737.1"/>
    </source>
</evidence>
<evidence type="ECO:0000256" key="10">
    <source>
        <dbReference type="PROSITE-ProRule" id="PRU01215"/>
    </source>
</evidence>
<accession>A0A0E9NA22</accession>
<dbReference type="InterPro" id="IPR001841">
    <property type="entry name" value="Znf_RING"/>
</dbReference>
<dbReference type="EMBL" id="BACD03000005">
    <property type="protein sequence ID" value="GAO46737.1"/>
    <property type="molecule type" value="Genomic_DNA"/>
</dbReference>
<name>A0A0E9NA22_SAICN</name>
<evidence type="ECO:0000256" key="2">
    <source>
        <dbReference type="ARBA" id="ARBA00022490"/>
    </source>
</evidence>
<reference evidence="14 15" key="3">
    <citation type="journal article" date="2015" name="Genome Announc.">
        <title>Draft Genome Sequence of the Archiascomycetous Yeast Saitoella complicata.</title>
        <authorList>
            <person name="Yamauchi K."/>
            <person name="Kondo S."/>
            <person name="Hamamoto M."/>
            <person name="Takahashi Y."/>
            <person name="Ogura Y."/>
            <person name="Hayashi T."/>
            <person name="Nishida H."/>
        </authorList>
    </citation>
    <scope>NUCLEOTIDE SEQUENCE [LARGE SCALE GENOMIC DNA]</scope>
    <source>
        <strain evidence="14 15">NRRL Y-17804</strain>
    </source>
</reference>
<dbReference type="FunFam" id="3.30.40.10:FF:000143">
    <property type="entry name" value="Regulator of gluconeogenesis Rmd5"/>
    <property type="match status" value="1"/>
</dbReference>
<dbReference type="InterPro" id="IPR013083">
    <property type="entry name" value="Znf_RING/FYVE/PHD"/>
</dbReference>
<dbReference type="SMART" id="SM00757">
    <property type="entry name" value="CRA"/>
    <property type="match status" value="1"/>
</dbReference>
<gene>
    <name evidence="14" type="ORF">G7K_0959-t1</name>
</gene>
<dbReference type="STRING" id="698492.A0A0E9NA22"/>
<dbReference type="GO" id="GO:0034657">
    <property type="term" value="C:GID complex"/>
    <property type="evidence" value="ECO:0007669"/>
    <property type="project" value="TreeGrafter"/>
</dbReference>
<dbReference type="InterPro" id="IPR024964">
    <property type="entry name" value="CTLH/CRA"/>
</dbReference>
<evidence type="ECO:0000256" key="4">
    <source>
        <dbReference type="ARBA" id="ARBA00022771"/>
    </source>
</evidence>
<evidence type="ECO:0000256" key="8">
    <source>
        <dbReference type="ARBA" id="ARBA00080744"/>
    </source>
</evidence>
<feature type="zinc finger region" description="RING-Gid-type" evidence="10">
    <location>
        <begin position="349"/>
        <end position="392"/>
    </location>
</feature>
<evidence type="ECO:0000256" key="7">
    <source>
        <dbReference type="ARBA" id="ARBA00075398"/>
    </source>
</evidence>
<dbReference type="GO" id="GO:0061630">
    <property type="term" value="F:ubiquitin protein ligase activity"/>
    <property type="evidence" value="ECO:0007669"/>
    <property type="project" value="InterPro"/>
</dbReference>
<keyword evidence="4 9" id="KW-0863">Zinc-finger</keyword>
<evidence type="ECO:0000259" key="13">
    <source>
        <dbReference type="PROSITE" id="PS51867"/>
    </source>
</evidence>
<reference evidence="14 15" key="1">
    <citation type="journal article" date="2011" name="J. Gen. Appl. Microbiol.">
        <title>Draft genome sequencing of the enigmatic yeast Saitoella complicata.</title>
        <authorList>
            <person name="Nishida H."/>
            <person name="Hamamoto M."/>
            <person name="Sugiyama J."/>
        </authorList>
    </citation>
    <scope>NUCLEOTIDE SEQUENCE [LARGE SCALE GENOMIC DNA]</scope>
    <source>
        <strain evidence="14 15">NRRL Y-17804</strain>
    </source>
</reference>
<dbReference type="GO" id="GO:0043161">
    <property type="term" value="P:proteasome-mediated ubiquitin-dependent protein catabolic process"/>
    <property type="evidence" value="ECO:0007669"/>
    <property type="project" value="InterPro"/>
</dbReference>
<comment type="similarity">
    <text evidence="6">Belongs to the RMD5/GID2 family.</text>
</comment>
<reference evidence="14 15" key="2">
    <citation type="journal article" date="2014" name="J. Gen. Appl. Microbiol.">
        <title>The early diverging ascomycetous budding yeast Saitoella complicata has three histone deacetylases belonging to the Clr6, Hos2, and Rpd3 lineages.</title>
        <authorList>
            <person name="Nishida H."/>
            <person name="Matsumoto T."/>
            <person name="Kondo S."/>
            <person name="Hamamoto M."/>
            <person name="Yoshikawa H."/>
        </authorList>
    </citation>
    <scope>NUCLEOTIDE SEQUENCE [LARGE SCALE GENOMIC DNA]</scope>
    <source>
        <strain evidence="14 15">NRRL Y-17804</strain>
    </source>
</reference>
<dbReference type="GO" id="GO:0008270">
    <property type="term" value="F:zinc ion binding"/>
    <property type="evidence" value="ECO:0007669"/>
    <property type="project" value="UniProtKB-KW"/>
</dbReference>
<dbReference type="InterPro" id="IPR006595">
    <property type="entry name" value="CTLH_C"/>
</dbReference>
<evidence type="ECO:0000256" key="3">
    <source>
        <dbReference type="ARBA" id="ARBA00022723"/>
    </source>
</evidence>
<dbReference type="OMA" id="LIRECKM"/>
<evidence type="ECO:0000256" key="9">
    <source>
        <dbReference type="PROSITE-ProRule" id="PRU00175"/>
    </source>
</evidence>
<dbReference type="SMART" id="SM00668">
    <property type="entry name" value="CTLH"/>
    <property type="match status" value="1"/>
</dbReference>
<keyword evidence="5" id="KW-0862">Zinc</keyword>
<dbReference type="Gene3D" id="3.30.40.10">
    <property type="entry name" value="Zinc/RING finger domain, C3HC4 (zinc finger)"/>
    <property type="match status" value="1"/>
</dbReference>
<dbReference type="GO" id="GO:0005634">
    <property type="term" value="C:nucleus"/>
    <property type="evidence" value="ECO:0007669"/>
    <property type="project" value="TreeGrafter"/>
</dbReference>
<feature type="domain" description="RING-type" evidence="11">
    <location>
        <begin position="349"/>
        <end position="392"/>
    </location>
</feature>
<comment type="caution">
    <text evidence="14">The sequence shown here is derived from an EMBL/GenBank/DDBJ whole genome shotgun (WGS) entry which is preliminary data.</text>
</comment>
<organism evidence="14 15">
    <name type="scientific">Saitoella complicata (strain BCRC 22490 / CBS 7301 / JCM 7358 / NBRC 10748 / NRRL Y-17804)</name>
    <dbReference type="NCBI Taxonomy" id="698492"/>
    <lineage>
        <taxon>Eukaryota</taxon>
        <taxon>Fungi</taxon>
        <taxon>Dikarya</taxon>
        <taxon>Ascomycota</taxon>
        <taxon>Taphrinomycotina</taxon>
        <taxon>Taphrinomycotina incertae sedis</taxon>
        <taxon>Saitoella</taxon>
    </lineage>
</organism>
<keyword evidence="3" id="KW-0479">Metal-binding</keyword>
<dbReference type="SUPFAM" id="SSF57850">
    <property type="entry name" value="RING/U-box"/>
    <property type="match status" value="1"/>
</dbReference>
<sequence length="406" mass="45939">MHRSARSCYQTSLHQPAITAYSPLMEQLAEEFEKLEQRCNASKSTESVEKCIELLMEAKEAIEADPGNAQATVAQLKKQLSVITSRMNEDMKKVYNGLGKYGKAIDKTFKANLDLVNNERAFEGKEHVVNETIAMHFVRQGQFGLANTFIEEANIDIKPDVQARFEEMYRILEALRQKQLEPAITWSSTRRPYLDQHGSNLEFDLHRLAFIQLFTSGQIPEALVYARTQFPTFSTRHLPAIQKLMCAFAYARNLRNSPYASLFYAETMWDDIQSLFRREYCEYLGLGADSPLSTTAHAGALSLPTLVKMTSLLKTPSTISTTAPWKSAPSLPIEIPLPKQYLFHSVFTCPVSKEQATEENPPMMMPCGHVVCRESLGRLSRGHAVKFKCPYCPSESVSADARRVWF</sequence>
<evidence type="ECO:0000256" key="5">
    <source>
        <dbReference type="ARBA" id="ARBA00022833"/>
    </source>
</evidence>
<feature type="domain" description="CTLH" evidence="12">
    <location>
        <begin position="164"/>
        <end position="221"/>
    </location>
</feature>
<dbReference type="InterPro" id="IPR044063">
    <property type="entry name" value="ZF_RING_GID"/>
</dbReference>
<dbReference type="Pfam" id="PF10607">
    <property type="entry name" value="CTLH"/>
    <property type="match status" value="1"/>
</dbReference>
<comment type="subcellular location">
    <subcellularLocation>
        <location evidence="1">Cytoplasm</location>
    </subcellularLocation>
</comment>
<dbReference type="CDD" id="cd16652">
    <property type="entry name" value="dRING_Rmd5p-like"/>
    <property type="match status" value="1"/>
</dbReference>
<evidence type="ECO:0000259" key="11">
    <source>
        <dbReference type="PROSITE" id="PS50089"/>
    </source>
</evidence>